<keyword evidence="5 9" id="KW-0443">Lipid metabolism</keyword>
<dbReference type="eggNOG" id="COG1646">
    <property type="taxonomic scope" value="Bacteria"/>
</dbReference>
<comment type="caution">
    <text evidence="10">The sequence shown here is derived from an EMBL/GenBank/DDBJ whole genome shotgun (WGS) entry which is preliminary data.</text>
</comment>
<dbReference type="NCBIfam" id="NF003198">
    <property type="entry name" value="PRK04169.1-2"/>
    <property type="match status" value="1"/>
</dbReference>
<dbReference type="PANTHER" id="PTHR40029:SF2">
    <property type="entry name" value="HEPTAPRENYLGLYCERYL PHOSPHATE SYNTHASE"/>
    <property type="match status" value="1"/>
</dbReference>
<organism evidence="10 11">
    <name type="scientific">Cesiribacter andamanensis AMV16</name>
    <dbReference type="NCBI Taxonomy" id="1279009"/>
    <lineage>
        <taxon>Bacteria</taxon>
        <taxon>Pseudomonadati</taxon>
        <taxon>Bacteroidota</taxon>
        <taxon>Cytophagia</taxon>
        <taxon>Cytophagales</taxon>
        <taxon>Cesiribacteraceae</taxon>
        <taxon>Cesiribacter</taxon>
    </lineage>
</organism>
<keyword evidence="2 9" id="KW-0808">Transferase</keyword>
<keyword evidence="1 9" id="KW-0444">Lipid biosynthesis</keyword>
<keyword evidence="4 9" id="KW-0460">Magnesium</keyword>
<dbReference type="InterPro" id="IPR039074">
    <property type="entry name" value="GGGP/HepGP_synthase_I"/>
</dbReference>
<dbReference type="PANTHER" id="PTHR40029">
    <property type="match status" value="1"/>
</dbReference>
<evidence type="ECO:0000256" key="6">
    <source>
        <dbReference type="ARBA" id="ARBA00023209"/>
    </source>
</evidence>
<evidence type="ECO:0000256" key="2">
    <source>
        <dbReference type="ARBA" id="ARBA00022679"/>
    </source>
</evidence>
<evidence type="ECO:0000256" key="4">
    <source>
        <dbReference type="ARBA" id="ARBA00022842"/>
    </source>
</evidence>
<dbReference type="SUPFAM" id="SSF51395">
    <property type="entry name" value="FMN-linked oxidoreductases"/>
    <property type="match status" value="1"/>
</dbReference>
<evidence type="ECO:0000256" key="7">
    <source>
        <dbReference type="ARBA" id="ARBA00023264"/>
    </source>
</evidence>
<feature type="binding site" evidence="9">
    <location>
        <begin position="208"/>
        <end position="209"/>
    </location>
    <ligand>
        <name>sn-glycerol 1-phosphate</name>
        <dbReference type="ChEBI" id="CHEBI:57685"/>
    </ligand>
</feature>
<protein>
    <recommendedName>
        <fullName evidence="9">Geranylgeranylglyceryl phosphate synthase</fullName>
        <shortName evidence="9">GGGP synthase</shortName>
        <shortName evidence="9">GGGPS</shortName>
        <ecNumber evidence="9">2.5.1.41</ecNumber>
    </recommendedName>
    <alternativeName>
        <fullName evidence="9">(S)-3-O-geranylgeranylglyceryl phosphate synthase</fullName>
    </alternativeName>
    <alternativeName>
        <fullName evidence="9">Phosphoglycerol geranylgeranyltransferase</fullName>
    </alternativeName>
</protein>
<keyword evidence="11" id="KW-1185">Reference proteome</keyword>
<feature type="binding site" evidence="9">
    <location>
        <begin position="230"/>
        <end position="231"/>
    </location>
    <ligand>
        <name>sn-glycerol 1-phosphate</name>
        <dbReference type="ChEBI" id="CHEBI:57685"/>
    </ligand>
</feature>
<comment type="catalytic activity">
    <reaction evidence="8 9">
        <text>sn-glycerol 1-phosphate + (2E,6E,10E)-geranylgeranyl diphosphate = sn-3-O-(geranylgeranyl)glycerol 1-phosphate + diphosphate</text>
        <dbReference type="Rhea" id="RHEA:23404"/>
        <dbReference type="ChEBI" id="CHEBI:33019"/>
        <dbReference type="ChEBI" id="CHEBI:57677"/>
        <dbReference type="ChEBI" id="CHEBI:57685"/>
        <dbReference type="ChEBI" id="CHEBI:58756"/>
        <dbReference type="EC" id="2.5.1.41"/>
    </reaction>
</comment>
<dbReference type="GO" id="GO:0000287">
    <property type="term" value="F:magnesium ion binding"/>
    <property type="evidence" value="ECO:0007669"/>
    <property type="project" value="UniProtKB-UniRule"/>
</dbReference>
<comment type="function">
    <text evidence="9">Prenyltransferase that catalyzes the transfer of the geranylgeranyl moiety of geranylgeranyl diphosphate (GGPP) to the C3 hydroxyl of sn-glycerol-1-phosphate (G1P).</text>
</comment>
<evidence type="ECO:0000256" key="1">
    <source>
        <dbReference type="ARBA" id="ARBA00022516"/>
    </source>
</evidence>
<evidence type="ECO:0000256" key="8">
    <source>
        <dbReference type="ARBA" id="ARBA00047288"/>
    </source>
</evidence>
<feature type="binding site" evidence="9">
    <location>
        <position position="27"/>
    </location>
    <ligand>
        <name>Mg(2+)</name>
        <dbReference type="ChEBI" id="CHEBI:18420"/>
    </ligand>
</feature>
<comment type="similarity">
    <text evidence="9">Belongs to the GGGP/HepGP synthase family. Group II subfamily.</text>
</comment>
<reference evidence="10 11" key="1">
    <citation type="journal article" date="2013" name="Genome Announc.">
        <title>Draft Genome Sequence of Cesiribacter andamanensis Strain AMV16T, Isolated from a Soil Sample from a Mud Volcano in the Andaman Islands, India.</title>
        <authorList>
            <person name="Shivaji S."/>
            <person name="Ara S."/>
            <person name="Begum Z."/>
            <person name="Srinivas T.N."/>
            <person name="Singh A."/>
            <person name="Kumar Pinnaka A."/>
        </authorList>
    </citation>
    <scope>NUCLEOTIDE SEQUENCE [LARGE SCALE GENOMIC DNA]</scope>
    <source>
        <strain evidence="10 11">AMV16</strain>
    </source>
</reference>
<keyword evidence="6 9" id="KW-0594">Phospholipid biosynthesis</keyword>
<sequence>MTSKQLMLDLLSGRSKHGRKSFAVLIDPDKVADEASLLKLIHLSVQHGVDFFFVGGSLITDDSLDWVISLLREESTLPVVLFPGSNLHIHQQAHAILFLSLISGRNPEFLIGQQVVAAPILKKSKLEVIPTGYMLVGSGLQTTAAYISNTLPIPNDKPSIAACTAMAGEMLGLRVLYMDAGSGALEPISPRVIGVVRRSVEVPLIVGGGIRSGNAAKQALQAGADVVVIGNGIEKNLNLLIEVSGIVKELNGALNIHE</sequence>
<dbReference type="STRING" id="1279009.ADICEAN_00993"/>
<dbReference type="AlphaFoldDB" id="M7NZR6"/>
<dbReference type="CDD" id="cd02812">
    <property type="entry name" value="PcrB_like"/>
    <property type="match status" value="1"/>
</dbReference>
<dbReference type="InterPro" id="IPR038597">
    <property type="entry name" value="GGGP/HepGP_synthase_sf"/>
</dbReference>
<dbReference type="InterPro" id="IPR008205">
    <property type="entry name" value="GGGP_HepGP_synthase"/>
</dbReference>
<dbReference type="InterPro" id="IPR010946">
    <property type="entry name" value="GGGP_synth"/>
</dbReference>
<comment type="cofactor">
    <cofactor evidence="9">
        <name>Mg(2+)</name>
        <dbReference type="ChEBI" id="CHEBI:18420"/>
    </cofactor>
</comment>
<gene>
    <name evidence="10" type="ORF">ADICEAN_00993</name>
</gene>
<dbReference type="Pfam" id="PF01884">
    <property type="entry name" value="PcrB"/>
    <property type="match status" value="1"/>
</dbReference>
<dbReference type="NCBIfam" id="TIGR01768">
    <property type="entry name" value="GGGP-family"/>
    <property type="match status" value="1"/>
</dbReference>
<evidence type="ECO:0000313" key="10">
    <source>
        <dbReference type="EMBL" id="EMR03844.1"/>
    </source>
</evidence>
<dbReference type="NCBIfam" id="TIGR01769">
    <property type="entry name" value="GGGP"/>
    <property type="match status" value="1"/>
</dbReference>
<dbReference type="GO" id="GO:0047294">
    <property type="term" value="F:phosphoglycerol geranylgeranyltransferase activity"/>
    <property type="evidence" value="ECO:0007669"/>
    <property type="project" value="UniProtKB-UniRule"/>
</dbReference>
<evidence type="ECO:0000256" key="9">
    <source>
        <dbReference type="HAMAP-Rule" id="MF_00112"/>
    </source>
</evidence>
<dbReference type="RefSeq" id="WP_009194395.1">
    <property type="nucleotide sequence ID" value="NZ_AODQ01000016.1"/>
</dbReference>
<evidence type="ECO:0000313" key="11">
    <source>
        <dbReference type="Proteomes" id="UP000011910"/>
    </source>
</evidence>
<comment type="caution">
    <text evidence="9">Lacks conserved residue(s) required for the propagation of feature annotation.</text>
</comment>
<dbReference type="EC" id="2.5.1.41" evidence="9"/>
<dbReference type="GO" id="GO:0120536">
    <property type="term" value="F:heptaprenylglyceryl phosphate synthase activity"/>
    <property type="evidence" value="ECO:0007669"/>
    <property type="project" value="UniProtKB-ARBA"/>
</dbReference>
<dbReference type="Proteomes" id="UP000011910">
    <property type="component" value="Unassembled WGS sequence"/>
</dbReference>
<keyword evidence="3 9" id="KW-0479">Metal-binding</keyword>
<dbReference type="Gene3D" id="3.20.20.390">
    <property type="entry name" value="FMN-linked oxidoreductases"/>
    <property type="match status" value="1"/>
</dbReference>
<dbReference type="EMBL" id="AODQ01000016">
    <property type="protein sequence ID" value="EMR03844.1"/>
    <property type="molecule type" value="Genomic_DNA"/>
</dbReference>
<feature type="binding site" evidence="9">
    <location>
        <position position="57"/>
    </location>
    <ligand>
        <name>Mg(2+)</name>
        <dbReference type="ChEBI" id="CHEBI:18420"/>
    </ligand>
</feature>
<feature type="binding site" evidence="9">
    <location>
        <begin position="177"/>
        <end position="183"/>
    </location>
    <ligand>
        <name>sn-glycerol 1-phosphate</name>
        <dbReference type="ChEBI" id="CHEBI:57685"/>
    </ligand>
</feature>
<name>M7NZR6_9BACT</name>
<accession>M7NZR6</accession>
<evidence type="ECO:0000256" key="5">
    <source>
        <dbReference type="ARBA" id="ARBA00023098"/>
    </source>
</evidence>
<proteinExistence type="inferred from homology"/>
<dbReference type="GO" id="GO:0005737">
    <property type="term" value="C:cytoplasm"/>
    <property type="evidence" value="ECO:0007669"/>
    <property type="project" value="InterPro"/>
</dbReference>
<dbReference type="GO" id="GO:0046474">
    <property type="term" value="P:glycerophospholipid biosynthetic process"/>
    <property type="evidence" value="ECO:0007669"/>
    <property type="project" value="UniProtKB-UniRule"/>
</dbReference>
<evidence type="ECO:0000256" key="3">
    <source>
        <dbReference type="ARBA" id="ARBA00022723"/>
    </source>
</evidence>
<dbReference type="HAMAP" id="MF_00112">
    <property type="entry name" value="GGGP_HepGP_synthase"/>
    <property type="match status" value="1"/>
</dbReference>
<keyword evidence="7 9" id="KW-1208">Phospholipid metabolism</keyword>